<dbReference type="InterPro" id="IPR000477">
    <property type="entry name" value="RT_dom"/>
</dbReference>
<gene>
    <name evidence="2" type="ORF">CEURO_LOCUS11046</name>
</gene>
<dbReference type="SUPFAM" id="SSF56672">
    <property type="entry name" value="DNA/RNA polymerases"/>
    <property type="match status" value="1"/>
</dbReference>
<sequence>MHAPLDVTIRNEVELIKKKLLNLKSDEEDFYRQKAKTTHLIQGDKCTKYFHSIVKKNLARNTITALKLPNGDSTTSIDQVAMEFVEFYTKLFGTHYPTTGLDPSIVTSGNILPLDAVEDLVTPITDLEIKEALFDTSAFFKHNWHLVGHEFILAVKGFFGSGKLLKQLNHTLIALIPKTTHSPTASDFRPISCTNVIYKVITKIIAKRLIPCLPNLIDPAQGAFVDGRFMIDNVFIAQELVRGYARKHVSPRCMIKVDLRKAYDTISWDFLYNMLLHIGFPCKFIHWIMECVTTPSYSISINRVLHGHFIGKRGLRQGDPMSPLLFALCLEYLSRLLNVKTCEAPFKFHPKCGSLKISHIAYADDLMLFSRGDYPSIKILIDSLEEFGNISGLRVNYDKSNIFLGGMAIYELDNILSLVDFKAGSFPVKYLGVPLAPLKISVTHFAPLLESISTYISAWNLKTLSYAGRVELIKAVIQGVHSFWLQMFPIPKVILDRITAMCRIFLWGCKYSRVSWADVCLPKHEGGLGIHDTKIWNSALLAKSFWDIHLKKDTLWVKWVHSVYLNGRSVWDFVPHHRDSQLMKKFAMVRDEIISKFEDVADTIRCLNSFQANGKLVSSKVYDLLRIKASTRRWMSFIWKDYIPPKFSFTTWLTFRNRLATCDNLHRLDVVNICVMCKGGPETASHLYFECPFSGKIWSLVKNWIDMPRLMGTLSSSVKWIKKERSGATIKAKATRIAFCFSVYHIWRTRNAIKFDGTSPKVEDVFARIKYIVYKVLYSIYSHELVVF</sequence>
<keyword evidence="3" id="KW-1185">Reference proteome</keyword>
<dbReference type="Pfam" id="PF13966">
    <property type="entry name" value="zf-RVT"/>
    <property type="match status" value="1"/>
</dbReference>
<dbReference type="InterPro" id="IPR026960">
    <property type="entry name" value="RVT-Znf"/>
</dbReference>
<dbReference type="InterPro" id="IPR043502">
    <property type="entry name" value="DNA/RNA_pol_sf"/>
</dbReference>
<dbReference type="OrthoDB" id="1747049at2759"/>
<evidence type="ECO:0000313" key="3">
    <source>
        <dbReference type="Proteomes" id="UP001152484"/>
    </source>
</evidence>
<dbReference type="Pfam" id="PF00078">
    <property type="entry name" value="RVT_1"/>
    <property type="match status" value="1"/>
</dbReference>
<dbReference type="Proteomes" id="UP001152484">
    <property type="component" value="Unassembled WGS sequence"/>
</dbReference>
<dbReference type="PANTHER" id="PTHR33116:SF80">
    <property type="entry name" value="REVERSE TRANSCRIPTASE ZINC-BINDING DOMAIN-CONTAINING PROTEIN"/>
    <property type="match status" value="1"/>
</dbReference>
<dbReference type="AlphaFoldDB" id="A0A9P0Z7R0"/>
<dbReference type="PANTHER" id="PTHR33116">
    <property type="entry name" value="REVERSE TRANSCRIPTASE ZINC-BINDING DOMAIN-CONTAINING PROTEIN-RELATED-RELATED"/>
    <property type="match status" value="1"/>
</dbReference>
<feature type="domain" description="Reverse transcriptase" evidence="1">
    <location>
        <begin position="157"/>
        <end position="435"/>
    </location>
</feature>
<comment type="caution">
    <text evidence="2">The sequence shown here is derived from an EMBL/GenBank/DDBJ whole genome shotgun (WGS) entry which is preliminary data.</text>
</comment>
<dbReference type="EMBL" id="CAMAPE010000021">
    <property type="protein sequence ID" value="CAH9089943.1"/>
    <property type="molecule type" value="Genomic_DNA"/>
</dbReference>
<proteinExistence type="predicted"/>
<dbReference type="CDD" id="cd01650">
    <property type="entry name" value="RT_nLTR_like"/>
    <property type="match status" value="1"/>
</dbReference>
<organism evidence="2 3">
    <name type="scientific">Cuscuta europaea</name>
    <name type="common">European dodder</name>
    <dbReference type="NCBI Taxonomy" id="41803"/>
    <lineage>
        <taxon>Eukaryota</taxon>
        <taxon>Viridiplantae</taxon>
        <taxon>Streptophyta</taxon>
        <taxon>Embryophyta</taxon>
        <taxon>Tracheophyta</taxon>
        <taxon>Spermatophyta</taxon>
        <taxon>Magnoliopsida</taxon>
        <taxon>eudicotyledons</taxon>
        <taxon>Gunneridae</taxon>
        <taxon>Pentapetalae</taxon>
        <taxon>asterids</taxon>
        <taxon>lamiids</taxon>
        <taxon>Solanales</taxon>
        <taxon>Convolvulaceae</taxon>
        <taxon>Cuscuteae</taxon>
        <taxon>Cuscuta</taxon>
        <taxon>Cuscuta subgen. Cuscuta</taxon>
    </lineage>
</organism>
<evidence type="ECO:0000259" key="1">
    <source>
        <dbReference type="PROSITE" id="PS50878"/>
    </source>
</evidence>
<name>A0A9P0Z7R0_CUSEU</name>
<evidence type="ECO:0000313" key="2">
    <source>
        <dbReference type="EMBL" id="CAH9089943.1"/>
    </source>
</evidence>
<protein>
    <recommendedName>
        <fullName evidence="1">Reverse transcriptase domain-containing protein</fullName>
    </recommendedName>
</protein>
<dbReference type="PROSITE" id="PS50878">
    <property type="entry name" value="RT_POL"/>
    <property type="match status" value="1"/>
</dbReference>
<reference evidence="2" key="1">
    <citation type="submission" date="2022-07" db="EMBL/GenBank/DDBJ databases">
        <authorList>
            <person name="Macas J."/>
            <person name="Novak P."/>
            <person name="Neumann P."/>
        </authorList>
    </citation>
    <scope>NUCLEOTIDE SEQUENCE</scope>
</reference>
<accession>A0A9P0Z7R0</accession>